<keyword evidence="2" id="KW-0808">Transferase</keyword>
<dbReference type="GO" id="GO:0003723">
    <property type="term" value="F:RNA binding"/>
    <property type="evidence" value="ECO:0007669"/>
    <property type="project" value="InterPro"/>
</dbReference>
<dbReference type="PRINTS" id="PR00866">
    <property type="entry name" value="RNADNAPOLMS"/>
</dbReference>
<comment type="similarity">
    <text evidence="8">Belongs to the bacterial reverse transcriptase family.</text>
</comment>
<gene>
    <name evidence="11" type="primary">ltrA_2</name>
    <name evidence="11" type="ORF">Psuf_020000</name>
</gene>
<reference evidence="11 12" key="2">
    <citation type="submission" date="2020-03" db="EMBL/GenBank/DDBJ databases">
        <authorList>
            <person name="Ichikawa N."/>
            <person name="Kimura A."/>
            <person name="Kitahashi Y."/>
            <person name="Uohara A."/>
        </authorList>
    </citation>
    <scope>NUCLEOTIDE SEQUENCE [LARGE SCALE GENOMIC DNA]</scope>
    <source>
        <strain evidence="11 12">NBRC 105367</strain>
    </source>
</reference>
<dbReference type="KEGG" id="psuu:Psuf_020000"/>
<evidence type="ECO:0000256" key="4">
    <source>
        <dbReference type="ARBA" id="ARBA00022723"/>
    </source>
</evidence>
<keyword evidence="3" id="KW-0548">Nucleotidyltransferase</keyword>
<evidence type="ECO:0000256" key="6">
    <source>
        <dbReference type="ARBA" id="ARBA00022918"/>
    </source>
</evidence>
<dbReference type="InterPro" id="IPR043502">
    <property type="entry name" value="DNA/RNA_pol_sf"/>
</dbReference>
<evidence type="ECO:0000259" key="10">
    <source>
        <dbReference type="PROSITE" id="PS50878"/>
    </source>
</evidence>
<feature type="domain" description="Reverse transcriptase" evidence="10">
    <location>
        <begin position="51"/>
        <end position="291"/>
    </location>
</feature>
<dbReference type="InterPro" id="IPR051083">
    <property type="entry name" value="GrpII_Intron_Splice-Mob/Def"/>
</dbReference>
<evidence type="ECO:0000256" key="7">
    <source>
        <dbReference type="ARBA" id="ARBA00023118"/>
    </source>
</evidence>
<keyword evidence="12" id="KW-1185">Reference proteome</keyword>
<evidence type="ECO:0000313" key="11">
    <source>
        <dbReference type="EMBL" id="BCB84687.1"/>
    </source>
</evidence>
<sequence length="414" mass="48038">MSQPGVQGKSFDIPKQLIWAAWLKVKGNGGAAGADGVTIEQFETRLADNLYRLWNRMSSGSYFPGPVRAVEIPKKGGTRILGIPNVIDRVAQTAVVLLLEPHVEKVFHKDSYGYRPGRSPADAVRVCRQRCFEKDWVVDLDVKAFFDSVPWELMCKAVERHATQPWVMLYVRRWLQAPMRMPDRSLAHRTKGTPQGGPISPLIANIFLHYGFDLWMVREFPALRFERFADDVVVHCVTERQAHQVREAIGRRFADIGLLLHPDKTRIVYCKDDRRRLDYDQVTFTFCGYAFRPRETFVKGRRRTGFLPAVAPEKLADMSRKVASWRLHRRTTDNLADLAEEVNPALRGWLNYFTTFYPSAVTSIGKRVDRHLMRWARWKYKRLKHSEARARAWLQGIRKRQPGLFAHWTLRYTT</sequence>
<dbReference type="Pfam" id="PF08388">
    <property type="entry name" value="GIIM"/>
    <property type="match status" value="1"/>
</dbReference>
<dbReference type="InterPro" id="IPR013597">
    <property type="entry name" value="Mat_intron_G2"/>
</dbReference>
<dbReference type="AlphaFoldDB" id="A0A6F8YF42"/>
<keyword evidence="7" id="KW-0051">Antiviral defense</keyword>
<dbReference type="GO" id="GO:0051607">
    <property type="term" value="P:defense response to virus"/>
    <property type="evidence" value="ECO:0007669"/>
    <property type="project" value="UniProtKB-KW"/>
</dbReference>
<dbReference type="GO" id="GO:0046872">
    <property type="term" value="F:metal ion binding"/>
    <property type="evidence" value="ECO:0007669"/>
    <property type="project" value="UniProtKB-KW"/>
</dbReference>
<name>A0A6F8YF42_9ACTN</name>
<organism evidence="11 12">
    <name type="scientific">Phytohabitans suffuscus</name>
    <dbReference type="NCBI Taxonomy" id="624315"/>
    <lineage>
        <taxon>Bacteria</taxon>
        <taxon>Bacillati</taxon>
        <taxon>Actinomycetota</taxon>
        <taxon>Actinomycetes</taxon>
        <taxon>Micromonosporales</taxon>
        <taxon>Micromonosporaceae</taxon>
    </lineage>
</organism>
<dbReference type="Proteomes" id="UP000503011">
    <property type="component" value="Chromosome"/>
</dbReference>
<comment type="catalytic activity">
    <reaction evidence="9">
        <text>DNA(n) + a 2'-deoxyribonucleoside 5'-triphosphate = DNA(n+1) + diphosphate</text>
        <dbReference type="Rhea" id="RHEA:22508"/>
        <dbReference type="Rhea" id="RHEA-COMP:17339"/>
        <dbReference type="Rhea" id="RHEA-COMP:17340"/>
        <dbReference type="ChEBI" id="CHEBI:33019"/>
        <dbReference type="ChEBI" id="CHEBI:61560"/>
        <dbReference type="ChEBI" id="CHEBI:173112"/>
        <dbReference type="EC" id="2.7.7.49"/>
    </reaction>
</comment>
<dbReference type="SUPFAM" id="SSF56672">
    <property type="entry name" value="DNA/RNA polymerases"/>
    <property type="match status" value="1"/>
</dbReference>
<proteinExistence type="inferred from homology"/>
<accession>A0A6F8YF42</accession>
<evidence type="ECO:0000256" key="1">
    <source>
        <dbReference type="ARBA" id="ARBA00012493"/>
    </source>
</evidence>
<reference evidence="11 12" key="1">
    <citation type="submission" date="2020-03" db="EMBL/GenBank/DDBJ databases">
        <title>Whole genome shotgun sequence of Phytohabitans suffuscus NBRC 105367.</title>
        <authorList>
            <person name="Komaki H."/>
            <person name="Tamura T."/>
        </authorList>
    </citation>
    <scope>NUCLEOTIDE SEQUENCE [LARGE SCALE GENOMIC DNA]</scope>
    <source>
        <strain evidence="11 12">NBRC 105367</strain>
    </source>
</reference>
<evidence type="ECO:0000313" key="12">
    <source>
        <dbReference type="Proteomes" id="UP000503011"/>
    </source>
</evidence>
<dbReference type="Pfam" id="PF00078">
    <property type="entry name" value="RVT_1"/>
    <property type="match status" value="1"/>
</dbReference>
<dbReference type="InterPro" id="IPR000477">
    <property type="entry name" value="RT_dom"/>
</dbReference>
<evidence type="ECO:0000256" key="3">
    <source>
        <dbReference type="ARBA" id="ARBA00022695"/>
    </source>
</evidence>
<dbReference type="GO" id="GO:0003964">
    <property type="term" value="F:RNA-directed DNA polymerase activity"/>
    <property type="evidence" value="ECO:0007669"/>
    <property type="project" value="UniProtKB-KW"/>
</dbReference>
<dbReference type="EC" id="2.7.7.49" evidence="1"/>
<dbReference type="RefSeq" id="WP_232074666.1">
    <property type="nucleotide sequence ID" value="NZ_AP022871.1"/>
</dbReference>
<dbReference type="EMBL" id="AP022871">
    <property type="protein sequence ID" value="BCB84687.1"/>
    <property type="molecule type" value="Genomic_DNA"/>
</dbReference>
<dbReference type="CDD" id="cd01651">
    <property type="entry name" value="RT_G2_intron"/>
    <property type="match status" value="1"/>
</dbReference>
<evidence type="ECO:0000256" key="2">
    <source>
        <dbReference type="ARBA" id="ARBA00022679"/>
    </source>
</evidence>
<dbReference type="PANTHER" id="PTHR34047:SF3">
    <property type="entry name" value="BLR2052 PROTEIN"/>
    <property type="match status" value="1"/>
</dbReference>
<evidence type="ECO:0000256" key="9">
    <source>
        <dbReference type="ARBA" id="ARBA00048173"/>
    </source>
</evidence>
<evidence type="ECO:0000256" key="5">
    <source>
        <dbReference type="ARBA" id="ARBA00022842"/>
    </source>
</evidence>
<keyword evidence="4" id="KW-0479">Metal-binding</keyword>
<protein>
    <recommendedName>
        <fullName evidence="1">RNA-directed DNA polymerase</fullName>
        <ecNumber evidence="1">2.7.7.49</ecNumber>
    </recommendedName>
</protein>
<dbReference type="PROSITE" id="PS50878">
    <property type="entry name" value="RT_POL"/>
    <property type="match status" value="1"/>
</dbReference>
<dbReference type="InterPro" id="IPR000123">
    <property type="entry name" value="Reverse_transcriptase_msDNA"/>
</dbReference>
<keyword evidence="6 11" id="KW-0695">RNA-directed DNA polymerase</keyword>
<keyword evidence="5" id="KW-0460">Magnesium</keyword>
<evidence type="ECO:0000256" key="8">
    <source>
        <dbReference type="ARBA" id="ARBA00034120"/>
    </source>
</evidence>
<dbReference type="InterPro" id="IPR030931">
    <property type="entry name" value="Group_II_RT_mat"/>
</dbReference>
<dbReference type="NCBIfam" id="TIGR04416">
    <property type="entry name" value="group_II_RT_mat"/>
    <property type="match status" value="1"/>
</dbReference>
<dbReference type="PANTHER" id="PTHR34047">
    <property type="entry name" value="NUCLEAR INTRON MATURASE 1, MITOCHONDRIAL-RELATED"/>
    <property type="match status" value="1"/>
</dbReference>